<sequence>PASRNTSFRHSSFLKKFLIDFIRRNKESGRHSPCVQVSEAGRDQLLGEGAGDERDLGEAGHGRWSQDGHRGGMCGMDGTHGLEVK</sequence>
<comment type="caution">
    <text evidence="2">The sequence shown here is derived from an EMBL/GenBank/DDBJ whole genome shotgun (WGS) entry which is preliminary data.</text>
</comment>
<accession>A0A4Y2A7L4</accession>
<reference evidence="2 3" key="1">
    <citation type="journal article" date="2019" name="Sci. Rep.">
        <title>Orb-weaving spider Araneus ventricosus genome elucidates the spidroin gene catalogue.</title>
        <authorList>
            <person name="Kono N."/>
            <person name="Nakamura H."/>
            <person name="Ohtoshi R."/>
            <person name="Moran D.A.P."/>
            <person name="Shinohara A."/>
            <person name="Yoshida Y."/>
            <person name="Fujiwara M."/>
            <person name="Mori M."/>
            <person name="Tomita M."/>
            <person name="Arakawa K."/>
        </authorList>
    </citation>
    <scope>NUCLEOTIDE SEQUENCE [LARGE SCALE GENOMIC DNA]</scope>
</reference>
<protein>
    <submittedName>
        <fullName evidence="2">Uncharacterized protein</fullName>
    </submittedName>
</protein>
<dbReference type="AlphaFoldDB" id="A0A4Y2A7L4"/>
<feature type="non-terminal residue" evidence="2">
    <location>
        <position position="1"/>
    </location>
</feature>
<evidence type="ECO:0000313" key="3">
    <source>
        <dbReference type="Proteomes" id="UP000499080"/>
    </source>
</evidence>
<feature type="compositionally biased region" description="Basic and acidic residues" evidence="1">
    <location>
        <begin position="51"/>
        <end position="70"/>
    </location>
</feature>
<evidence type="ECO:0000313" key="2">
    <source>
        <dbReference type="EMBL" id="GBL75821.1"/>
    </source>
</evidence>
<organism evidence="2 3">
    <name type="scientific">Araneus ventricosus</name>
    <name type="common">Orbweaver spider</name>
    <name type="synonym">Epeira ventricosa</name>
    <dbReference type="NCBI Taxonomy" id="182803"/>
    <lineage>
        <taxon>Eukaryota</taxon>
        <taxon>Metazoa</taxon>
        <taxon>Ecdysozoa</taxon>
        <taxon>Arthropoda</taxon>
        <taxon>Chelicerata</taxon>
        <taxon>Arachnida</taxon>
        <taxon>Araneae</taxon>
        <taxon>Araneomorphae</taxon>
        <taxon>Entelegynae</taxon>
        <taxon>Araneoidea</taxon>
        <taxon>Araneidae</taxon>
        <taxon>Araneus</taxon>
    </lineage>
</organism>
<keyword evidence="3" id="KW-1185">Reference proteome</keyword>
<evidence type="ECO:0000256" key="1">
    <source>
        <dbReference type="SAM" id="MobiDB-lite"/>
    </source>
</evidence>
<dbReference type="EMBL" id="BGPR01079742">
    <property type="protein sequence ID" value="GBL75821.1"/>
    <property type="molecule type" value="Genomic_DNA"/>
</dbReference>
<gene>
    <name evidence="2" type="ORF">AVEN_11494_1</name>
</gene>
<feature type="region of interest" description="Disordered" evidence="1">
    <location>
        <begin position="29"/>
        <end position="85"/>
    </location>
</feature>
<dbReference type="Proteomes" id="UP000499080">
    <property type="component" value="Unassembled WGS sequence"/>
</dbReference>
<proteinExistence type="predicted"/>
<name>A0A4Y2A7L4_ARAVE</name>